<dbReference type="InterPro" id="IPR017852">
    <property type="entry name" value="GPI_EtnP_transferase_1_C"/>
</dbReference>
<name>A0A7R9IT98_9NEOP</name>
<dbReference type="PANTHER" id="PTHR12250">
    <property type="entry name" value="PHOSPHATIDYLINOSITOL GLYCAN, CLASS N"/>
    <property type="match status" value="1"/>
</dbReference>
<dbReference type="GO" id="GO:0005789">
    <property type="term" value="C:endoplasmic reticulum membrane"/>
    <property type="evidence" value="ECO:0007669"/>
    <property type="project" value="UniProtKB-SubCell"/>
</dbReference>
<protein>
    <recommendedName>
        <fullName evidence="1">GPI ethanolamine phosphate transferase 1</fullName>
        <ecNumber evidence="1">2.-.-.-</ecNumber>
    </recommendedName>
</protein>
<dbReference type="InterPro" id="IPR007070">
    <property type="entry name" value="GPI_EtnP_transferase_1"/>
</dbReference>
<feature type="transmembrane region" description="Helical" evidence="1">
    <location>
        <begin position="152"/>
        <end position="170"/>
    </location>
</feature>
<organism evidence="3">
    <name type="scientific">Timema tahoe</name>
    <dbReference type="NCBI Taxonomy" id="61484"/>
    <lineage>
        <taxon>Eukaryota</taxon>
        <taxon>Metazoa</taxon>
        <taxon>Ecdysozoa</taxon>
        <taxon>Arthropoda</taxon>
        <taxon>Hexapoda</taxon>
        <taxon>Insecta</taxon>
        <taxon>Pterygota</taxon>
        <taxon>Neoptera</taxon>
        <taxon>Polyneoptera</taxon>
        <taxon>Phasmatodea</taxon>
        <taxon>Timematodea</taxon>
        <taxon>Timematoidea</taxon>
        <taxon>Timematidae</taxon>
        <taxon>Timema</taxon>
    </lineage>
</organism>
<feature type="transmembrane region" description="Helical" evidence="1">
    <location>
        <begin position="190"/>
        <end position="209"/>
    </location>
</feature>
<comment type="pathway">
    <text evidence="1">Glycolipid biosynthesis; glycosylphosphatidylinositol-anchor biosynthesis.</text>
</comment>
<dbReference type="PANTHER" id="PTHR12250:SF0">
    <property type="entry name" value="GPI ETHANOLAMINE PHOSPHATE TRANSFERASE 1"/>
    <property type="match status" value="1"/>
</dbReference>
<feature type="domain" description="GPI ethanolamine phosphate transferase 1 C-terminal" evidence="2">
    <location>
        <begin position="5"/>
        <end position="255"/>
    </location>
</feature>
<feature type="transmembrane region" description="Helical" evidence="1">
    <location>
        <begin position="122"/>
        <end position="140"/>
    </location>
</feature>
<proteinExistence type="inferred from homology"/>
<feature type="transmembrane region" description="Helical" evidence="1">
    <location>
        <begin position="92"/>
        <end position="115"/>
    </location>
</feature>
<sequence>MGHHVQSLPCQYYVYCILPEVLWWVVLRRHEDIYAALRNTSKSRGLLSLLFPCALYLAGIEILVLSFFYRFVLSIGVAGLAVWPLVSLRIPWMLRIGWLASCASLAVFPSLPVVGREANTPLVVASGCVWIMCALMFIYWVSSSNFHDTPRAVGVLLLQVALLSVAIWNIHSTASSLVNKQGLLSFNQTLSWALSGMSMLLPLCGSQWVPIRLVHLFLSLALPFLLLSASHEGFFLLALTINLLFWLTLEHHQSYQHTDTKPVRYFIHF</sequence>
<feature type="transmembrane region" description="Helical" evidence="1">
    <location>
        <begin position="49"/>
        <end position="72"/>
    </location>
</feature>
<dbReference type="AlphaFoldDB" id="A0A7R9IT98"/>
<comment type="subcellular location">
    <subcellularLocation>
        <location evidence="1">Endoplasmic reticulum membrane</location>
        <topology evidence="1">Multi-pass membrane protein</topology>
    </subcellularLocation>
</comment>
<keyword evidence="1" id="KW-0812">Transmembrane</keyword>
<evidence type="ECO:0000313" key="3">
    <source>
        <dbReference type="EMBL" id="CAD7464154.1"/>
    </source>
</evidence>
<accession>A0A7R9IT98</accession>
<keyword evidence="1" id="KW-0337">GPI-anchor biosynthesis</keyword>
<dbReference type="GO" id="GO:0051377">
    <property type="term" value="F:mannose-ethanolamine phosphotransferase activity"/>
    <property type="evidence" value="ECO:0007669"/>
    <property type="project" value="UniProtKB-UniRule"/>
</dbReference>
<keyword evidence="1" id="KW-1133">Transmembrane helix</keyword>
<dbReference type="GO" id="GO:0006506">
    <property type="term" value="P:GPI anchor biosynthetic process"/>
    <property type="evidence" value="ECO:0007669"/>
    <property type="project" value="UniProtKB-UniPathway"/>
</dbReference>
<keyword evidence="1" id="KW-0808">Transferase</keyword>
<keyword evidence="1" id="KW-0472">Membrane</keyword>
<comment type="similarity">
    <text evidence="1">Belongs to the PIGG/PIGN/PIGO family. PIGN subfamily.</text>
</comment>
<dbReference type="EC" id="2.-.-.-" evidence="1"/>
<dbReference type="Pfam" id="PF04987">
    <property type="entry name" value="PigN"/>
    <property type="match status" value="1"/>
</dbReference>
<evidence type="ECO:0000256" key="1">
    <source>
        <dbReference type="RuleBase" id="RU367138"/>
    </source>
</evidence>
<feature type="transmembrane region" description="Helical" evidence="1">
    <location>
        <begin position="12"/>
        <end position="28"/>
    </location>
</feature>
<reference evidence="3" key="1">
    <citation type="submission" date="2020-11" db="EMBL/GenBank/DDBJ databases">
        <authorList>
            <person name="Tran Van P."/>
        </authorList>
    </citation>
    <scope>NUCLEOTIDE SEQUENCE</scope>
</reference>
<evidence type="ECO:0000259" key="2">
    <source>
        <dbReference type="Pfam" id="PF04987"/>
    </source>
</evidence>
<keyword evidence="1" id="KW-0256">Endoplasmic reticulum</keyword>
<dbReference type="EMBL" id="OE011189">
    <property type="protein sequence ID" value="CAD7464154.1"/>
    <property type="molecule type" value="Genomic_DNA"/>
</dbReference>
<feature type="transmembrane region" description="Helical" evidence="1">
    <location>
        <begin position="221"/>
        <end position="247"/>
    </location>
</feature>
<comment type="caution">
    <text evidence="1">Lacks conserved residue(s) required for the propagation of feature annotation.</text>
</comment>
<dbReference type="UniPathway" id="UPA00196"/>
<comment type="function">
    <text evidence="1">Ethanolamine phosphate transferase involved in glycosylphosphatidylinositol-anchor biosynthesis. Transfers ethanolamine phosphate to the first alpha-1,4-linked mannose of the glycosylphosphatidylinositol precursor of GPI-anchor.</text>
</comment>
<gene>
    <name evidence="3" type="ORF">TTEB3V08_LOCUS12033</name>
</gene>